<feature type="region of interest" description="Disordered" evidence="1">
    <location>
        <begin position="1"/>
        <end position="25"/>
    </location>
</feature>
<comment type="caution">
    <text evidence="2">The sequence shown here is derived from an EMBL/GenBank/DDBJ whole genome shotgun (WGS) entry which is preliminary data.</text>
</comment>
<dbReference type="Proteomes" id="UP001210528">
    <property type="component" value="Unassembled WGS sequence"/>
</dbReference>
<reference evidence="2 3" key="1">
    <citation type="submission" date="2023-01" db="EMBL/GenBank/DDBJ databases">
        <title>Halorubrum ezzemoulense from Santa Pola, Spain.</title>
        <authorList>
            <person name="Feng Y."/>
            <person name="Louyakis A.S."/>
            <person name="Gogarten J.P."/>
        </authorList>
    </citation>
    <scope>NUCLEOTIDE SEQUENCE [LARGE SCALE GENOMIC DNA]</scope>
    <source>
        <strain evidence="2 3">AMM015</strain>
    </source>
</reference>
<keyword evidence="3" id="KW-1185">Reference proteome</keyword>
<protein>
    <submittedName>
        <fullName evidence="2">Uncharacterized protein</fullName>
    </submittedName>
</protein>
<evidence type="ECO:0000256" key="1">
    <source>
        <dbReference type="SAM" id="MobiDB-lite"/>
    </source>
</evidence>
<organism evidence="2 3">
    <name type="scientific">Halorubrum ezzemoulense</name>
    <name type="common">Halorubrum chaoviator</name>
    <dbReference type="NCBI Taxonomy" id="337243"/>
    <lineage>
        <taxon>Archaea</taxon>
        <taxon>Methanobacteriati</taxon>
        <taxon>Methanobacteriota</taxon>
        <taxon>Stenosarchaea group</taxon>
        <taxon>Halobacteria</taxon>
        <taxon>Halobacteriales</taxon>
        <taxon>Haloferacaceae</taxon>
        <taxon>Halorubrum</taxon>
    </lineage>
</organism>
<feature type="compositionally biased region" description="Basic and acidic residues" evidence="1">
    <location>
        <begin position="1"/>
        <end position="24"/>
    </location>
</feature>
<proteinExistence type="predicted"/>
<accession>A0ABT4ZA39</accession>
<evidence type="ECO:0000313" key="2">
    <source>
        <dbReference type="EMBL" id="MDB2294385.1"/>
    </source>
</evidence>
<gene>
    <name evidence="2" type="ORF">PM085_19440</name>
</gene>
<name>A0ABT4ZA39_HALEZ</name>
<dbReference type="EMBL" id="JAQLUK010000102">
    <property type="protein sequence ID" value="MDB2294385.1"/>
    <property type="molecule type" value="Genomic_DNA"/>
</dbReference>
<sequence length="146" mass="16670">IAYVREENWRTDDEGEPIDHERFSPTDAANFDDQTLIHLEPSQDGTISGLSLTINKDPAALRAFMIERNIKDNWKESVERHYELAMVFYTITMYRSYIDENEADSSFDLDDTGLLPADVVARSINALAPTIMPTIISDDQLERISE</sequence>
<evidence type="ECO:0000313" key="3">
    <source>
        <dbReference type="Proteomes" id="UP001210528"/>
    </source>
</evidence>
<feature type="non-terminal residue" evidence="2">
    <location>
        <position position="1"/>
    </location>
</feature>